<feature type="domain" description="SusD-like N-terminal" evidence="7">
    <location>
        <begin position="94"/>
        <end position="227"/>
    </location>
</feature>
<dbReference type="Pfam" id="PF07980">
    <property type="entry name" value="SusD_RagB"/>
    <property type="match status" value="1"/>
</dbReference>
<evidence type="ECO:0000256" key="5">
    <source>
        <dbReference type="ARBA" id="ARBA00023237"/>
    </source>
</evidence>
<evidence type="ECO:0000313" key="9">
    <source>
        <dbReference type="Proteomes" id="UP000250831"/>
    </source>
</evidence>
<evidence type="ECO:0000259" key="6">
    <source>
        <dbReference type="Pfam" id="PF07980"/>
    </source>
</evidence>
<dbReference type="Gene3D" id="1.25.40.390">
    <property type="match status" value="1"/>
</dbReference>
<dbReference type="AlphaFoldDB" id="A0A363NXE3"/>
<reference evidence="8 9" key="1">
    <citation type="submission" date="2018-04" db="EMBL/GenBank/DDBJ databases">
        <title>Sphingobacterium sp. M46 Genome.</title>
        <authorList>
            <person name="Cheng J."/>
            <person name="Li Y."/>
        </authorList>
    </citation>
    <scope>NUCLEOTIDE SEQUENCE [LARGE SCALE GENOMIC DNA]</scope>
    <source>
        <strain evidence="8 9">M46</strain>
    </source>
</reference>
<dbReference type="RefSeq" id="WP_108633523.1">
    <property type="nucleotide sequence ID" value="NZ_QCXX01000002.1"/>
</dbReference>
<dbReference type="CDD" id="cd08977">
    <property type="entry name" value="SusD"/>
    <property type="match status" value="1"/>
</dbReference>
<evidence type="ECO:0000313" key="8">
    <source>
        <dbReference type="EMBL" id="PUV25407.1"/>
    </source>
</evidence>
<dbReference type="SUPFAM" id="SSF48452">
    <property type="entry name" value="TPR-like"/>
    <property type="match status" value="1"/>
</dbReference>
<dbReference type="Proteomes" id="UP000250831">
    <property type="component" value="Unassembled WGS sequence"/>
</dbReference>
<dbReference type="EMBL" id="QCXX01000002">
    <property type="protein sequence ID" value="PUV25407.1"/>
    <property type="molecule type" value="Genomic_DNA"/>
</dbReference>
<evidence type="ECO:0000259" key="7">
    <source>
        <dbReference type="Pfam" id="PF14322"/>
    </source>
</evidence>
<comment type="caution">
    <text evidence="8">The sequence shown here is derived from an EMBL/GenBank/DDBJ whole genome shotgun (WGS) entry which is preliminary data.</text>
</comment>
<keyword evidence="3" id="KW-0732">Signal</keyword>
<organism evidence="8 9">
    <name type="scientific">Sphingobacterium athyrii</name>
    <dbReference type="NCBI Taxonomy" id="2152717"/>
    <lineage>
        <taxon>Bacteria</taxon>
        <taxon>Pseudomonadati</taxon>
        <taxon>Bacteroidota</taxon>
        <taxon>Sphingobacteriia</taxon>
        <taxon>Sphingobacteriales</taxon>
        <taxon>Sphingobacteriaceae</taxon>
        <taxon>Sphingobacterium</taxon>
    </lineage>
</organism>
<feature type="domain" description="RagB/SusD" evidence="6">
    <location>
        <begin position="376"/>
        <end position="542"/>
    </location>
</feature>
<dbReference type="InterPro" id="IPR011990">
    <property type="entry name" value="TPR-like_helical_dom_sf"/>
</dbReference>
<dbReference type="Gene3D" id="1.25.40.10">
    <property type="entry name" value="Tetratricopeptide repeat domain"/>
    <property type="match status" value="1"/>
</dbReference>
<evidence type="ECO:0000256" key="2">
    <source>
        <dbReference type="ARBA" id="ARBA00006275"/>
    </source>
</evidence>
<evidence type="ECO:0000256" key="3">
    <source>
        <dbReference type="ARBA" id="ARBA00022729"/>
    </source>
</evidence>
<gene>
    <name evidence="8" type="ORF">DCO56_09645</name>
</gene>
<comment type="subcellular location">
    <subcellularLocation>
        <location evidence="1">Cell outer membrane</location>
    </subcellularLocation>
</comment>
<protein>
    <submittedName>
        <fullName evidence="8">RagB/SusD family nutrient uptake outer membrane protein</fullName>
    </submittedName>
</protein>
<comment type="similarity">
    <text evidence="2">Belongs to the SusD family.</text>
</comment>
<sequence length="542" mass="60594">MKRNNLAKILFVGCAFLSVSSCTKLKDDSYTTIISNKFQPTQDDLASLLGTAYSNWRFLLLDWDGLWRAQELSGDQEVIPARPNGWVDGGVYKRIHQHTWTADEGIVVQTWNRTFAGITNCNRIIYQIESGMIPVAENKEAVIAELKVLRAAYYAILCDAFGNVPIVTQFDLPEGFLPKQNSRKEVYDFVVKEIESNSGLLSEKNDKSTYGKLNKWAANALLARMYLNAEVYSGTAQWQKVIATCDAIINSGAGYILENNQKNVFVTDNQNSKEIVFALPLDENYTNNWNAFDLHMQSLPSESQATYNLLSAPWGGMCATPQFIRSFDQDDIRNQRNWIQGQQYSSSGQPLVVGLGAYKDKPLNLINEVPSIDASETIHGFRLGKFEIKQGAAVQLSNDYPIVRYAEVLMMKAEALLRSGKADEAAQIVTTVRQRAFPDQPAKAIVTGSQLQGGSTYDYGQRDSDGSTQEGGADIKYGRFLDELGWEFDQEAHRRTDLIRFGVFSTKSWLSHKATKNATRNVFPIPRAALNTNSNLAQNLGY</sequence>
<dbReference type="PROSITE" id="PS51257">
    <property type="entry name" value="PROKAR_LIPOPROTEIN"/>
    <property type="match status" value="1"/>
</dbReference>
<name>A0A363NXE3_9SPHI</name>
<dbReference type="OrthoDB" id="9783641at2"/>
<dbReference type="InterPro" id="IPR012944">
    <property type="entry name" value="SusD_RagB_dom"/>
</dbReference>
<keyword evidence="9" id="KW-1185">Reference proteome</keyword>
<dbReference type="GO" id="GO:0009279">
    <property type="term" value="C:cell outer membrane"/>
    <property type="evidence" value="ECO:0007669"/>
    <property type="project" value="UniProtKB-SubCell"/>
</dbReference>
<evidence type="ECO:0000256" key="1">
    <source>
        <dbReference type="ARBA" id="ARBA00004442"/>
    </source>
</evidence>
<evidence type="ECO:0000256" key="4">
    <source>
        <dbReference type="ARBA" id="ARBA00023136"/>
    </source>
</evidence>
<proteinExistence type="inferred from homology"/>
<dbReference type="Pfam" id="PF14322">
    <property type="entry name" value="SusD-like_3"/>
    <property type="match status" value="1"/>
</dbReference>
<accession>A0A363NXE3</accession>
<dbReference type="InterPro" id="IPR033985">
    <property type="entry name" value="SusD-like_N"/>
</dbReference>
<keyword evidence="5" id="KW-0998">Cell outer membrane</keyword>
<keyword evidence="4" id="KW-0472">Membrane</keyword>
<dbReference type="Gene3D" id="1.10.3780.10">
    <property type="entry name" value="SusD-like"/>
    <property type="match status" value="1"/>
</dbReference>